<name>A0A1S4AMN2_TOBAC</name>
<gene>
    <name evidence="2" type="primary">LOC107799318</name>
</gene>
<sequence>MALFFNRVLTCLKVLIQQRAQKIGHESLANNFDLKTIRALTESSANLDACNLLNLDLDETFSNMAIEQLSSYICSDKRKKMMEMFFEDLSPNGKQRASSYSSRSKF</sequence>
<dbReference type="KEGG" id="nta:107799318"/>
<dbReference type="PANTHER" id="PTHR48237">
    <property type="entry name" value="GAMMA-TUBULIN COMPLEX COMPONENT"/>
    <property type="match status" value="1"/>
</dbReference>
<proteinExistence type="predicted"/>
<accession>A0A1S4AMN2</accession>
<dbReference type="OrthoDB" id="1417760at2759"/>
<organism evidence="1 2">
    <name type="scientific">Nicotiana tabacum</name>
    <name type="common">Common tobacco</name>
    <dbReference type="NCBI Taxonomy" id="4097"/>
    <lineage>
        <taxon>Eukaryota</taxon>
        <taxon>Viridiplantae</taxon>
        <taxon>Streptophyta</taxon>
        <taxon>Embryophyta</taxon>
        <taxon>Tracheophyta</taxon>
        <taxon>Spermatophyta</taxon>
        <taxon>Magnoliopsida</taxon>
        <taxon>eudicotyledons</taxon>
        <taxon>Gunneridae</taxon>
        <taxon>Pentapetalae</taxon>
        <taxon>asterids</taxon>
        <taxon>lamiids</taxon>
        <taxon>Solanales</taxon>
        <taxon>Solanaceae</taxon>
        <taxon>Nicotianoideae</taxon>
        <taxon>Nicotianeae</taxon>
        <taxon>Nicotiana</taxon>
    </lineage>
</organism>
<keyword evidence="1" id="KW-1185">Reference proteome</keyword>
<dbReference type="RefSeq" id="XP_016477904.1">
    <property type="nucleotide sequence ID" value="XM_016622418.1"/>
</dbReference>
<protein>
    <submittedName>
        <fullName evidence="2">Uncharacterized protein</fullName>
    </submittedName>
</protein>
<dbReference type="STRING" id="4097.A0A1S4AMN2"/>
<reference evidence="2" key="2">
    <citation type="submission" date="2025-08" db="UniProtKB">
        <authorList>
            <consortium name="RefSeq"/>
        </authorList>
    </citation>
    <scope>IDENTIFICATION</scope>
</reference>
<dbReference type="PaxDb" id="4097-A0A1S4AMN2"/>
<dbReference type="PANTHER" id="PTHR48237:SF1">
    <property type="entry name" value="SPC97_SPC98 FAMILY OF SPINDLE POLE BODY (SBP) COMPONENT"/>
    <property type="match status" value="1"/>
</dbReference>
<dbReference type="AlphaFoldDB" id="A0A1S4AMN2"/>
<evidence type="ECO:0000313" key="2">
    <source>
        <dbReference type="RefSeq" id="XP_016477904.1"/>
    </source>
</evidence>
<reference evidence="1" key="1">
    <citation type="journal article" date="2014" name="Nat. Commun.">
        <title>The tobacco genome sequence and its comparison with those of tomato and potato.</title>
        <authorList>
            <person name="Sierro N."/>
            <person name="Battey J.N."/>
            <person name="Ouadi S."/>
            <person name="Bakaher N."/>
            <person name="Bovet L."/>
            <person name="Willig A."/>
            <person name="Goepfert S."/>
            <person name="Peitsch M.C."/>
            <person name="Ivanov N.V."/>
        </authorList>
    </citation>
    <scope>NUCLEOTIDE SEQUENCE [LARGE SCALE GENOMIC DNA]</scope>
</reference>
<dbReference type="GeneID" id="107799318"/>
<dbReference type="Proteomes" id="UP000790787">
    <property type="component" value="Chromosome 20"/>
</dbReference>
<evidence type="ECO:0000313" key="1">
    <source>
        <dbReference type="Proteomes" id="UP000790787"/>
    </source>
</evidence>